<dbReference type="GO" id="GO:0033925">
    <property type="term" value="F:mannosyl-glycoprotein endo-beta-N-acetylglucosaminidase activity"/>
    <property type="evidence" value="ECO:0007669"/>
    <property type="project" value="UniProtKB-EC"/>
</dbReference>
<dbReference type="GO" id="GO:0005829">
    <property type="term" value="C:cytosol"/>
    <property type="evidence" value="ECO:0007669"/>
    <property type="project" value="UniProtKB-SubCell"/>
</dbReference>
<evidence type="ECO:0000313" key="2">
    <source>
        <dbReference type="EMBL" id="VDM43463.1"/>
    </source>
</evidence>
<accession>A0A183UUH2</accession>
<evidence type="ECO:0000259" key="1">
    <source>
        <dbReference type="Pfam" id="PF03644"/>
    </source>
</evidence>
<dbReference type="PANTHER" id="PTHR13246:SF1">
    <property type="entry name" value="CYTOSOLIC ENDO-BETA-N-ACETYLGLUCOSAMINIDASE"/>
    <property type="match status" value="1"/>
</dbReference>
<dbReference type="InterPro" id="IPR032979">
    <property type="entry name" value="ENGase"/>
</dbReference>
<proteinExistence type="predicted"/>
<name>A0A183UUH2_TOXCA</name>
<sequence>MACSTDTQPLRSLKELWEWERSKANGRLVGKPLSNYTQRAQVAQTLLCHDMKGGYLPEESVNGCQITHSSKPYIVLHWWYMDVFVYFSHQFVTIPPVGWIDQAHAHGVIVLGVESYEFSRTMKLRNPERGLVMMTSFERFRNPHLLFHPFPLFPKLPNIQMRCKIFRFTRVQHFEGTIITEWESGAKICSEMLSSEENVDKTVANLVEIATYHNFEGWLINIENEIEASKTDMLARFLTRLTEGLRSAIGEQSRVIWRWFSCTDGIFLNYTWNPTELLKSSERAGGRRHDVYVGVDCFGRGCYGGGGWNCCDAFSHVRNNDLSVALFAPGWVAETMPPCDIIVNSLRFWDRLNTLVYAHPVTSLPIETDFSLGFEGEQENCKRYSLSYAALQPHYLASGAFPRTTGRSLVFPGPAVYKYASYRRVTICVDADVPLELMLWKEGCERDLPTAIEKKEIGVPNVWNVEFQNERICAVGFSANRVVIVRSFSMKQTPVVVNENLGQPA</sequence>
<feature type="domain" description="Cytosolic endo-beta-N-acetylglucosaminidase TIM barrel" evidence="1">
    <location>
        <begin position="66"/>
        <end position="115"/>
    </location>
</feature>
<evidence type="ECO:0000313" key="4">
    <source>
        <dbReference type="WBParaSite" id="TCNE_0001214201-mRNA-1"/>
    </source>
</evidence>
<dbReference type="Proteomes" id="UP000050794">
    <property type="component" value="Unassembled WGS sequence"/>
</dbReference>
<feature type="domain" description="Cytosolic endo-beta-N-acetylglucosaminidase TIM barrel" evidence="1">
    <location>
        <begin position="258"/>
        <end position="374"/>
    </location>
</feature>
<dbReference type="Gene3D" id="3.20.20.80">
    <property type="entry name" value="Glycosidases"/>
    <property type="match status" value="2"/>
</dbReference>
<evidence type="ECO:0000313" key="3">
    <source>
        <dbReference type="Proteomes" id="UP000050794"/>
    </source>
</evidence>
<gene>
    <name evidence="2" type="ORF">TCNE_LOCUS12142</name>
</gene>
<dbReference type="EMBL" id="UYWY01021132">
    <property type="protein sequence ID" value="VDM43463.1"/>
    <property type="molecule type" value="Genomic_DNA"/>
</dbReference>
<feature type="domain" description="Cytosolic endo-beta-N-acetylglucosaminidase TIM barrel" evidence="1">
    <location>
        <begin position="176"/>
        <end position="257"/>
    </location>
</feature>
<dbReference type="WBParaSite" id="TCNE_0001214201-mRNA-1">
    <property type="protein sequence ID" value="TCNE_0001214201-mRNA-1"/>
    <property type="gene ID" value="TCNE_0001214201"/>
</dbReference>
<dbReference type="InterPro" id="IPR005201">
    <property type="entry name" value="TIM_ENGase"/>
</dbReference>
<reference evidence="4" key="1">
    <citation type="submission" date="2016-06" db="UniProtKB">
        <authorList>
            <consortium name="WormBaseParasite"/>
        </authorList>
    </citation>
    <scope>IDENTIFICATION</scope>
</reference>
<dbReference type="Pfam" id="PF03644">
    <property type="entry name" value="Glyco_hydro_85"/>
    <property type="match status" value="3"/>
</dbReference>
<protein>
    <submittedName>
        <fullName evidence="4">Mannosyl-glycoprotein endo-beta-N-acetylglucosaminidase</fullName>
    </submittedName>
</protein>
<reference evidence="2 3" key="2">
    <citation type="submission" date="2018-11" db="EMBL/GenBank/DDBJ databases">
        <authorList>
            <consortium name="Pathogen Informatics"/>
        </authorList>
    </citation>
    <scope>NUCLEOTIDE SEQUENCE [LARGE SCALE GENOMIC DNA]</scope>
</reference>
<organism evidence="3 4">
    <name type="scientific">Toxocara canis</name>
    <name type="common">Canine roundworm</name>
    <dbReference type="NCBI Taxonomy" id="6265"/>
    <lineage>
        <taxon>Eukaryota</taxon>
        <taxon>Metazoa</taxon>
        <taxon>Ecdysozoa</taxon>
        <taxon>Nematoda</taxon>
        <taxon>Chromadorea</taxon>
        <taxon>Rhabditida</taxon>
        <taxon>Spirurina</taxon>
        <taxon>Ascaridomorpha</taxon>
        <taxon>Ascaridoidea</taxon>
        <taxon>Toxocaridae</taxon>
        <taxon>Toxocara</taxon>
    </lineage>
</organism>
<keyword evidence="3" id="KW-1185">Reference proteome</keyword>
<dbReference type="AlphaFoldDB" id="A0A183UUH2"/>
<dbReference type="PANTHER" id="PTHR13246">
    <property type="entry name" value="ENDO BETA N-ACETYLGLUCOSAMINIDASE"/>
    <property type="match status" value="1"/>
</dbReference>